<dbReference type="Pfam" id="PF00528">
    <property type="entry name" value="BPD_transp_1"/>
    <property type="match status" value="1"/>
</dbReference>
<feature type="transmembrane region" description="Helical" evidence="7">
    <location>
        <begin position="273"/>
        <end position="299"/>
    </location>
</feature>
<dbReference type="PANTHER" id="PTHR43163">
    <property type="entry name" value="DIPEPTIDE TRANSPORT SYSTEM PERMEASE PROTEIN DPPB-RELATED"/>
    <property type="match status" value="1"/>
</dbReference>
<evidence type="ECO:0000256" key="8">
    <source>
        <dbReference type="SAM" id="MobiDB-lite"/>
    </source>
</evidence>
<feature type="transmembrane region" description="Helical" evidence="7">
    <location>
        <begin position="209"/>
        <end position="233"/>
    </location>
</feature>
<dbReference type="CDD" id="cd06261">
    <property type="entry name" value="TM_PBP2"/>
    <property type="match status" value="1"/>
</dbReference>
<dbReference type="AlphaFoldDB" id="A0A346Y173"/>
<dbReference type="Gene3D" id="1.10.3720.10">
    <property type="entry name" value="MetI-like"/>
    <property type="match status" value="1"/>
</dbReference>
<keyword evidence="5 7" id="KW-1133">Transmembrane helix</keyword>
<sequence length="352" mass="37787">MSSTTTAELLEDPPPTAAEAHGPDNHGREITRFVVGRLGRMAVTIMVIVPLTFLLFRAVPGDAASAVIGPDIDPSVAAVLRDRYGLDESVWTQLTSYVGQLLRGNLGVSFQYKQPVEEVLAERLTNTLILVGPAILLAGLLGVAVGALAGLRHRYRLDGVVRNVAFGIKSAPAFWIGSLAVALLGYQLGWVPTVGMRTPGTDIGQTGLAVFATADFLHHLALPLLLLTLHFSVEPMLTMRSAMIGVLHEDYMGVFQAMGLRRWLRLRRGVRNAMLPVVTLAPAAVDNIVGGAVVIETIFSWPGMGRAVVNAVYAFDYPMLQGIFLLTAVIVVVGNALTDIGYAYLDPRVGLR</sequence>
<evidence type="ECO:0000313" key="10">
    <source>
        <dbReference type="EMBL" id="AXV08220.1"/>
    </source>
</evidence>
<dbReference type="Proteomes" id="UP000264006">
    <property type="component" value="Chromosome"/>
</dbReference>
<keyword evidence="3" id="KW-1003">Cell membrane</keyword>
<evidence type="ECO:0000256" key="6">
    <source>
        <dbReference type="ARBA" id="ARBA00023136"/>
    </source>
</evidence>
<dbReference type="EMBL" id="CP031165">
    <property type="protein sequence ID" value="AXV08220.1"/>
    <property type="molecule type" value="Genomic_DNA"/>
</dbReference>
<protein>
    <submittedName>
        <fullName evidence="10">Oligopeptide transport system permease protein OppB</fullName>
    </submittedName>
</protein>
<feature type="transmembrane region" description="Helical" evidence="7">
    <location>
        <begin position="172"/>
        <end position="189"/>
    </location>
</feature>
<reference evidence="10 11" key="1">
    <citation type="submission" date="2018-09" db="EMBL/GenBank/DDBJ databases">
        <title>Complete genome sequence of Euzebya sp. DY32-46 isolated from seawater of Pacific Ocean.</title>
        <authorList>
            <person name="Xu L."/>
            <person name="Wu Y.-H."/>
            <person name="Xu X.-W."/>
        </authorList>
    </citation>
    <scope>NUCLEOTIDE SEQUENCE [LARGE SCALE GENOMIC DNA]</scope>
    <source>
        <strain evidence="10 11">DY32-46</strain>
    </source>
</reference>
<feature type="region of interest" description="Disordered" evidence="8">
    <location>
        <begin position="1"/>
        <end position="25"/>
    </location>
</feature>
<feature type="transmembrane region" description="Helical" evidence="7">
    <location>
        <begin position="319"/>
        <end position="345"/>
    </location>
</feature>
<dbReference type="KEGG" id="euz:DVS28_a3547"/>
<name>A0A346Y173_9ACTN</name>
<evidence type="ECO:0000256" key="2">
    <source>
        <dbReference type="ARBA" id="ARBA00022448"/>
    </source>
</evidence>
<dbReference type="PANTHER" id="PTHR43163:SF6">
    <property type="entry name" value="DIPEPTIDE TRANSPORT SYSTEM PERMEASE PROTEIN DPPB-RELATED"/>
    <property type="match status" value="1"/>
</dbReference>
<evidence type="ECO:0000256" key="5">
    <source>
        <dbReference type="ARBA" id="ARBA00022989"/>
    </source>
</evidence>
<keyword evidence="4 7" id="KW-0812">Transmembrane</keyword>
<dbReference type="InterPro" id="IPR000515">
    <property type="entry name" value="MetI-like"/>
</dbReference>
<feature type="transmembrane region" description="Helical" evidence="7">
    <location>
        <begin position="38"/>
        <end position="56"/>
    </location>
</feature>
<dbReference type="InterPro" id="IPR035906">
    <property type="entry name" value="MetI-like_sf"/>
</dbReference>
<dbReference type="GO" id="GO:0055085">
    <property type="term" value="P:transmembrane transport"/>
    <property type="evidence" value="ECO:0007669"/>
    <property type="project" value="InterPro"/>
</dbReference>
<evidence type="ECO:0000259" key="9">
    <source>
        <dbReference type="PROSITE" id="PS50928"/>
    </source>
</evidence>
<dbReference type="PROSITE" id="PS50928">
    <property type="entry name" value="ABC_TM1"/>
    <property type="match status" value="1"/>
</dbReference>
<accession>A0A346Y173</accession>
<comment type="subcellular location">
    <subcellularLocation>
        <location evidence="1 7">Cell membrane</location>
        <topology evidence="1 7">Multi-pass membrane protein</topology>
    </subcellularLocation>
</comment>
<evidence type="ECO:0000313" key="11">
    <source>
        <dbReference type="Proteomes" id="UP000264006"/>
    </source>
</evidence>
<dbReference type="RefSeq" id="WP_164710684.1">
    <property type="nucleotide sequence ID" value="NZ_CP031165.1"/>
</dbReference>
<evidence type="ECO:0000256" key="4">
    <source>
        <dbReference type="ARBA" id="ARBA00022692"/>
    </source>
</evidence>
<comment type="similarity">
    <text evidence="7">Belongs to the binding-protein-dependent transport system permease family.</text>
</comment>
<dbReference type="Pfam" id="PF19300">
    <property type="entry name" value="BPD_transp_1_N"/>
    <property type="match status" value="1"/>
</dbReference>
<dbReference type="InterPro" id="IPR045621">
    <property type="entry name" value="BPD_transp_1_N"/>
</dbReference>
<keyword evidence="2 7" id="KW-0813">Transport</keyword>
<gene>
    <name evidence="10" type="ORF">DVS28_a3547</name>
</gene>
<dbReference type="SUPFAM" id="SSF161098">
    <property type="entry name" value="MetI-like"/>
    <property type="match status" value="1"/>
</dbReference>
<proteinExistence type="inferred from homology"/>
<keyword evidence="11" id="KW-1185">Reference proteome</keyword>
<evidence type="ECO:0000256" key="7">
    <source>
        <dbReference type="RuleBase" id="RU363032"/>
    </source>
</evidence>
<dbReference type="GO" id="GO:0005886">
    <property type="term" value="C:plasma membrane"/>
    <property type="evidence" value="ECO:0007669"/>
    <property type="project" value="UniProtKB-SubCell"/>
</dbReference>
<evidence type="ECO:0000256" key="1">
    <source>
        <dbReference type="ARBA" id="ARBA00004651"/>
    </source>
</evidence>
<feature type="transmembrane region" description="Helical" evidence="7">
    <location>
        <begin position="128"/>
        <end position="151"/>
    </location>
</feature>
<organism evidence="10 11">
    <name type="scientific">Euzebya pacifica</name>
    <dbReference type="NCBI Taxonomy" id="1608957"/>
    <lineage>
        <taxon>Bacteria</taxon>
        <taxon>Bacillati</taxon>
        <taxon>Actinomycetota</taxon>
        <taxon>Nitriliruptoria</taxon>
        <taxon>Euzebyales</taxon>
    </lineage>
</organism>
<evidence type="ECO:0000256" key="3">
    <source>
        <dbReference type="ARBA" id="ARBA00022475"/>
    </source>
</evidence>
<keyword evidence="6 7" id="KW-0472">Membrane</keyword>
<feature type="domain" description="ABC transmembrane type-1" evidence="9">
    <location>
        <begin position="124"/>
        <end position="338"/>
    </location>
</feature>